<sequence length="89" mass="9956">MLVRYNRSECATVTTPVANSTTLGGLKTPWNFSTSNPLTTATPWRVSCMPWAQRALICSTPFPSVKCIFRYLKATRNLGLWFPQTTLGQ</sequence>
<dbReference type="EMBL" id="ML000491">
    <property type="protein sequence ID" value="RKO84104.1"/>
    <property type="molecule type" value="Genomic_DNA"/>
</dbReference>
<keyword evidence="2" id="KW-1185">Reference proteome</keyword>
<dbReference type="Proteomes" id="UP000269721">
    <property type="component" value="Unassembled WGS sequence"/>
</dbReference>
<reference evidence="2" key="1">
    <citation type="journal article" date="2018" name="Nat. Microbiol.">
        <title>Leveraging single-cell genomics to expand the fungal tree of life.</title>
        <authorList>
            <person name="Ahrendt S.R."/>
            <person name="Quandt C.A."/>
            <person name="Ciobanu D."/>
            <person name="Clum A."/>
            <person name="Salamov A."/>
            <person name="Andreopoulos B."/>
            <person name="Cheng J.F."/>
            <person name="Woyke T."/>
            <person name="Pelin A."/>
            <person name="Henrissat B."/>
            <person name="Reynolds N.K."/>
            <person name="Benny G.L."/>
            <person name="Smith M.E."/>
            <person name="James T.Y."/>
            <person name="Grigoriev I.V."/>
        </authorList>
    </citation>
    <scope>NUCLEOTIDE SEQUENCE [LARGE SCALE GENOMIC DNA]</scope>
</reference>
<gene>
    <name evidence="1" type="ORF">BDK51DRAFT_49424</name>
</gene>
<name>A0A4P9VWM8_9FUNG</name>
<evidence type="ECO:0000313" key="1">
    <source>
        <dbReference type="EMBL" id="RKO84104.1"/>
    </source>
</evidence>
<accession>A0A4P9VWM8</accession>
<dbReference type="OrthoDB" id="418237at2759"/>
<proteinExistence type="predicted"/>
<evidence type="ECO:0000313" key="2">
    <source>
        <dbReference type="Proteomes" id="UP000269721"/>
    </source>
</evidence>
<protein>
    <submittedName>
        <fullName evidence="1">Uncharacterized protein</fullName>
    </submittedName>
</protein>
<dbReference type="AlphaFoldDB" id="A0A4P9VWM8"/>
<organism evidence="1 2">
    <name type="scientific">Blyttiomyces helicus</name>
    <dbReference type="NCBI Taxonomy" id="388810"/>
    <lineage>
        <taxon>Eukaryota</taxon>
        <taxon>Fungi</taxon>
        <taxon>Fungi incertae sedis</taxon>
        <taxon>Chytridiomycota</taxon>
        <taxon>Chytridiomycota incertae sedis</taxon>
        <taxon>Chytridiomycetes</taxon>
        <taxon>Chytridiomycetes incertae sedis</taxon>
        <taxon>Blyttiomyces</taxon>
    </lineage>
</organism>